<evidence type="ECO:0000313" key="9">
    <source>
        <dbReference type="Proteomes" id="UP000249645"/>
    </source>
</evidence>
<dbReference type="NCBIfam" id="TIGR00043">
    <property type="entry name" value="rRNA maturation RNase YbeY"/>
    <property type="match status" value="1"/>
</dbReference>
<keyword evidence="7" id="KW-0963">Cytoplasm</keyword>
<evidence type="ECO:0000313" key="8">
    <source>
        <dbReference type="EMBL" id="PZP52592.1"/>
    </source>
</evidence>
<name>A0A2W5HAR8_9SPHI</name>
<organism evidence="8 9">
    <name type="scientific">Pseudopedobacter saltans</name>
    <dbReference type="NCBI Taxonomy" id="151895"/>
    <lineage>
        <taxon>Bacteria</taxon>
        <taxon>Pseudomonadati</taxon>
        <taxon>Bacteroidota</taxon>
        <taxon>Sphingobacteriia</taxon>
        <taxon>Sphingobacteriales</taxon>
        <taxon>Sphingobacteriaceae</taxon>
        <taxon>Pseudopedobacter</taxon>
    </lineage>
</organism>
<keyword evidence="2 7" id="KW-0540">Nuclease</keyword>
<dbReference type="GO" id="GO:0008270">
    <property type="term" value="F:zinc ion binding"/>
    <property type="evidence" value="ECO:0007669"/>
    <property type="project" value="UniProtKB-UniRule"/>
</dbReference>
<keyword evidence="7" id="KW-0690">Ribosome biogenesis</keyword>
<gene>
    <name evidence="7 8" type="primary">ybeY</name>
    <name evidence="8" type="ORF">DI598_00325</name>
</gene>
<dbReference type="GO" id="GO:0004222">
    <property type="term" value="F:metalloendopeptidase activity"/>
    <property type="evidence" value="ECO:0007669"/>
    <property type="project" value="InterPro"/>
</dbReference>
<dbReference type="Pfam" id="PF02130">
    <property type="entry name" value="YbeY"/>
    <property type="match status" value="1"/>
</dbReference>
<dbReference type="GO" id="GO:0004521">
    <property type="term" value="F:RNA endonuclease activity"/>
    <property type="evidence" value="ECO:0007669"/>
    <property type="project" value="UniProtKB-UniRule"/>
</dbReference>
<evidence type="ECO:0000256" key="2">
    <source>
        <dbReference type="ARBA" id="ARBA00022722"/>
    </source>
</evidence>
<dbReference type="Proteomes" id="UP000249645">
    <property type="component" value="Unassembled WGS sequence"/>
</dbReference>
<dbReference type="InterPro" id="IPR023091">
    <property type="entry name" value="MetalPrtase_cat_dom_sf_prd"/>
</dbReference>
<feature type="binding site" evidence="7">
    <location>
        <position position="113"/>
    </location>
    <ligand>
        <name>Zn(2+)</name>
        <dbReference type="ChEBI" id="CHEBI:29105"/>
        <note>catalytic</note>
    </ligand>
</feature>
<comment type="caution">
    <text evidence="8">The sequence shown here is derived from an EMBL/GenBank/DDBJ whole genome shotgun (WGS) entry which is preliminary data.</text>
</comment>
<reference evidence="8 9" key="1">
    <citation type="submission" date="2017-11" db="EMBL/GenBank/DDBJ databases">
        <title>Infants hospitalized years apart are colonized by the same room-sourced microbial strains.</title>
        <authorList>
            <person name="Brooks B."/>
            <person name="Olm M.R."/>
            <person name="Firek B.A."/>
            <person name="Baker R."/>
            <person name="Thomas B.C."/>
            <person name="Morowitz M.J."/>
            <person name="Banfield J.F."/>
        </authorList>
    </citation>
    <scope>NUCLEOTIDE SEQUENCE [LARGE SCALE GENOMIC DNA]</scope>
    <source>
        <strain evidence="8">S2_009_000_R2_76</strain>
    </source>
</reference>
<feature type="binding site" evidence="7">
    <location>
        <position position="109"/>
    </location>
    <ligand>
        <name>Zn(2+)</name>
        <dbReference type="ChEBI" id="CHEBI:29105"/>
        <note>catalytic</note>
    </ligand>
</feature>
<comment type="cofactor">
    <cofactor evidence="7">
        <name>Zn(2+)</name>
        <dbReference type="ChEBI" id="CHEBI:29105"/>
    </cofactor>
    <text evidence="7">Binds 1 zinc ion.</text>
</comment>
<comment type="subcellular location">
    <subcellularLocation>
        <location evidence="7">Cytoplasm</location>
    </subcellularLocation>
</comment>
<dbReference type="SUPFAM" id="SSF55486">
    <property type="entry name" value="Metalloproteases ('zincins'), catalytic domain"/>
    <property type="match status" value="1"/>
</dbReference>
<dbReference type="Gene3D" id="3.40.390.30">
    <property type="entry name" value="Metalloproteases ('zincins'), catalytic domain"/>
    <property type="match status" value="1"/>
</dbReference>
<keyword evidence="7" id="KW-0698">rRNA processing</keyword>
<keyword evidence="6 7" id="KW-0862">Zinc</keyword>
<dbReference type="EC" id="3.1.-.-" evidence="7"/>
<accession>A0A2W5HAR8</accession>
<evidence type="ECO:0000256" key="6">
    <source>
        <dbReference type="ARBA" id="ARBA00022833"/>
    </source>
</evidence>
<keyword evidence="4 7" id="KW-0255">Endonuclease</keyword>
<evidence type="ECO:0000256" key="5">
    <source>
        <dbReference type="ARBA" id="ARBA00022801"/>
    </source>
</evidence>
<dbReference type="GO" id="GO:0005737">
    <property type="term" value="C:cytoplasm"/>
    <property type="evidence" value="ECO:0007669"/>
    <property type="project" value="UniProtKB-SubCell"/>
</dbReference>
<proteinExistence type="inferred from homology"/>
<evidence type="ECO:0000256" key="4">
    <source>
        <dbReference type="ARBA" id="ARBA00022759"/>
    </source>
</evidence>
<comment type="similarity">
    <text evidence="1 7">Belongs to the endoribonuclease YbeY family.</text>
</comment>
<sequence>MKKVSFHYADKKLNLSNKTEVKESVEEIFQSEKIKLNHIDYIFCSDEYLLEINRQYLQHDFYTDIITFDLSENKNETIGEVYVSLDRIKDNALKLQQPLKNETLRVIFHGALHLCGYKDKTDKDSKLMRSKEDFYINKYLKNNKQ</sequence>
<comment type="function">
    <text evidence="7">Single strand-specific metallo-endoribonuclease involved in late-stage 70S ribosome quality control and in maturation of the 3' terminus of the 16S rRNA.</text>
</comment>
<protein>
    <recommendedName>
        <fullName evidence="7">Endoribonuclease YbeY</fullName>
        <ecNumber evidence="7">3.1.-.-</ecNumber>
    </recommendedName>
</protein>
<keyword evidence="5 7" id="KW-0378">Hydrolase</keyword>
<keyword evidence="3 7" id="KW-0479">Metal-binding</keyword>
<evidence type="ECO:0000256" key="7">
    <source>
        <dbReference type="HAMAP-Rule" id="MF_00009"/>
    </source>
</evidence>
<evidence type="ECO:0000256" key="3">
    <source>
        <dbReference type="ARBA" id="ARBA00022723"/>
    </source>
</evidence>
<dbReference type="HAMAP" id="MF_00009">
    <property type="entry name" value="Endoribonucl_YbeY"/>
    <property type="match status" value="1"/>
</dbReference>
<feature type="binding site" evidence="7">
    <location>
        <position position="119"/>
    </location>
    <ligand>
        <name>Zn(2+)</name>
        <dbReference type="ChEBI" id="CHEBI:29105"/>
        <note>catalytic</note>
    </ligand>
</feature>
<dbReference type="EMBL" id="QFOI01000002">
    <property type="protein sequence ID" value="PZP52592.1"/>
    <property type="molecule type" value="Genomic_DNA"/>
</dbReference>
<evidence type="ECO:0000256" key="1">
    <source>
        <dbReference type="ARBA" id="ARBA00010875"/>
    </source>
</evidence>
<dbReference type="GO" id="GO:0006364">
    <property type="term" value="P:rRNA processing"/>
    <property type="evidence" value="ECO:0007669"/>
    <property type="project" value="UniProtKB-UniRule"/>
</dbReference>
<dbReference type="AlphaFoldDB" id="A0A2W5HAR8"/>
<dbReference type="InterPro" id="IPR002036">
    <property type="entry name" value="YbeY"/>
</dbReference>